<evidence type="ECO:0000256" key="5">
    <source>
        <dbReference type="ARBA" id="ARBA00023136"/>
    </source>
</evidence>
<feature type="transmembrane region" description="Helical" evidence="7">
    <location>
        <begin position="252"/>
        <end position="271"/>
    </location>
</feature>
<comment type="subcellular location">
    <subcellularLocation>
        <location evidence="1">Membrane</location>
        <topology evidence="1">Multi-pass membrane protein</topology>
    </subcellularLocation>
</comment>
<feature type="transmembrane region" description="Helical" evidence="7">
    <location>
        <begin position="209"/>
        <end position="232"/>
    </location>
</feature>
<feature type="non-terminal residue" evidence="8">
    <location>
        <position position="459"/>
    </location>
</feature>
<dbReference type="Pfam" id="PF13520">
    <property type="entry name" value="AA_permease_2"/>
    <property type="match status" value="1"/>
</dbReference>
<accession>A0AAD5S2K1</accession>
<reference evidence="8" key="1">
    <citation type="submission" date="2020-05" db="EMBL/GenBank/DDBJ databases">
        <title>Phylogenomic resolution of chytrid fungi.</title>
        <authorList>
            <person name="Stajich J.E."/>
            <person name="Amses K."/>
            <person name="Simmons R."/>
            <person name="Seto K."/>
            <person name="Myers J."/>
            <person name="Bonds A."/>
            <person name="Quandt C.A."/>
            <person name="Barry K."/>
            <person name="Liu P."/>
            <person name="Grigoriev I."/>
            <person name="Longcore J.E."/>
            <person name="James T.Y."/>
        </authorList>
    </citation>
    <scope>NUCLEOTIDE SEQUENCE</scope>
    <source>
        <strain evidence="8">JEL0318</strain>
    </source>
</reference>
<feature type="transmembrane region" description="Helical" evidence="7">
    <location>
        <begin position="396"/>
        <end position="416"/>
    </location>
</feature>
<evidence type="ECO:0000256" key="6">
    <source>
        <dbReference type="SAM" id="MobiDB-lite"/>
    </source>
</evidence>
<dbReference type="InterPro" id="IPR002293">
    <property type="entry name" value="AA/rel_permease1"/>
</dbReference>
<dbReference type="GO" id="GO:0016020">
    <property type="term" value="C:membrane"/>
    <property type="evidence" value="ECO:0007669"/>
    <property type="project" value="UniProtKB-SubCell"/>
</dbReference>
<feature type="transmembrane region" description="Helical" evidence="7">
    <location>
        <begin position="125"/>
        <end position="158"/>
    </location>
</feature>
<keyword evidence="5 7" id="KW-0472">Membrane</keyword>
<dbReference type="EMBL" id="JADGJD010002072">
    <property type="protein sequence ID" value="KAJ3035215.1"/>
    <property type="molecule type" value="Genomic_DNA"/>
</dbReference>
<dbReference type="AlphaFoldDB" id="A0AAD5S2K1"/>
<protein>
    <recommendedName>
        <fullName evidence="10">Amino acid permease</fullName>
    </recommendedName>
</protein>
<evidence type="ECO:0000313" key="9">
    <source>
        <dbReference type="Proteomes" id="UP001212841"/>
    </source>
</evidence>
<evidence type="ECO:0000256" key="3">
    <source>
        <dbReference type="ARBA" id="ARBA00022692"/>
    </source>
</evidence>
<comment type="caution">
    <text evidence="8">The sequence shown here is derived from an EMBL/GenBank/DDBJ whole genome shotgun (WGS) entry which is preliminary data.</text>
</comment>
<evidence type="ECO:0000256" key="1">
    <source>
        <dbReference type="ARBA" id="ARBA00004141"/>
    </source>
</evidence>
<dbReference type="Proteomes" id="UP001212841">
    <property type="component" value="Unassembled WGS sequence"/>
</dbReference>
<keyword evidence="9" id="KW-1185">Reference proteome</keyword>
<evidence type="ECO:0000313" key="8">
    <source>
        <dbReference type="EMBL" id="KAJ3035215.1"/>
    </source>
</evidence>
<sequence>MAEITTFTKGPSTNSVHKSSSESPIEDAARLKEMGYNQELVRALTKWTTFGVGFSMINVPGAIFTLLYFGLAAGGPQGILTAWPIVSFFSLLVALSLGEILSAYPTSGGLYYWAAQLAGPKHGAFAGWVTGWFTWIGLIGVSAGSAFAFAEILTALIYAAPTGITPLPHGQELSSLRYKFLCVGGCIFVLLSVAILNSFGIKRLHIASWLWIPFNLSVTIIISAAIPVGAAVKGLPTISLKDLYGIWHNSTGLPDSWAACIGVLMPCFLYVGHDAPAHMSEESKDAATSGSIAIVAAVLWGWFGWFTLWGVLSVIPPEDYYQLIYEPVTTVAGVDVWVRAVGGFGAVGLGILLLVVQWTTMVSALAAQARVTYAFARDNALPFSKLWSRLTTTSRIPMNALWLITILNILLILPVFGSLTAYSALASIGTVAQYIGYSVPIFLRVIHSRHFPVGKFHLG</sequence>
<feature type="transmembrane region" description="Helical" evidence="7">
    <location>
        <begin position="292"/>
        <end position="316"/>
    </location>
</feature>
<gene>
    <name evidence="8" type="ORF">HK097_004265</name>
</gene>
<name>A0AAD5S2K1_9FUNG</name>
<organism evidence="8 9">
    <name type="scientific">Rhizophlyctis rosea</name>
    <dbReference type="NCBI Taxonomy" id="64517"/>
    <lineage>
        <taxon>Eukaryota</taxon>
        <taxon>Fungi</taxon>
        <taxon>Fungi incertae sedis</taxon>
        <taxon>Chytridiomycota</taxon>
        <taxon>Chytridiomycota incertae sedis</taxon>
        <taxon>Chytridiomycetes</taxon>
        <taxon>Rhizophlyctidales</taxon>
        <taxon>Rhizophlyctidaceae</taxon>
        <taxon>Rhizophlyctis</taxon>
    </lineage>
</organism>
<dbReference type="PANTHER" id="PTHR45649:SF26">
    <property type="entry name" value="OS04G0435100 PROTEIN"/>
    <property type="match status" value="1"/>
</dbReference>
<evidence type="ECO:0000256" key="4">
    <source>
        <dbReference type="ARBA" id="ARBA00022989"/>
    </source>
</evidence>
<evidence type="ECO:0000256" key="7">
    <source>
        <dbReference type="SAM" id="Phobius"/>
    </source>
</evidence>
<feature type="transmembrane region" description="Helical" evidence="7">
    <location>
        <begin position="422"/>
        <end position="446"/>
    </location>
</feature>
<keyword evidence="3 7" id="KW-0812">Transmembrane</keyword>
<dbReference type="GO" id="GO:0022857">
    <property type="term" value="F:transmembrane transporter activity"/>
    <property type="evidence" value="ECO:0007669"/>
    <property type="project" value="InterPro"/>
</dbReference>
<evidence type="ECO:0000256" key="2">
    <source>
        <dbReference type="ARBA" id="ARBA00022448"/>
    </source>
</evidence>
<feature type="transmembrane region" description="Helical" evidence="7">
    <location>
        <begin position="336"/>
        <end position="356"/>
    </location>
</feature>
<keyword evidence="4 7" id="KW-1133">Transmembrane helix</keyword>
<feature type="transmembrane region" description="Helical" evidence="7">
    <location>
        <begin position="178"/>
        <end position="197"/>
    </location>
</feature>
<dbReference type="Gene3D" id="1.20.1740.10">
    <property type="entry name" value="Amino acid/polyamine transporter I"/>
    <property type="match status" value="1"/>
</dbReference>
<dbReference type="PANTHER" id="PTHR45649">
    <property type="entry name" value="AMINO-ACID PERMEASE BAT1"/>
    <property type="match status" value="1"/>
</dbReference>
<dbReference type="PIRSF" id="PIRSF006060">
    <property type="entry name" value="AA_transporter"/>
    <property type="match status" value="1"/>
</dbReference>
<feature type="transmembrane region" description="Helical" evidence="7">
    <location>
        <begin position="82"/>
        <end position="104"/>
    </location>
</feature>
<keyword evidence="2" id="KW-0813">Transport</keyword>
<proteinExistence type="predicted"/>
<feature type="region of interest" description="Disordered" evidence="6">
    <location>
        <begin position="1"/>
        <end position="23"/>
    </location>
</feature>
<feature type="transmembrane region" description="Helical" evidence="7">
    <location>
        <begin position="47"/>
        <end position="70"/>
    </location>
</feature>
<evidence type="ECO:0008006" key="10">
    <source>
        <dbReference type="Google" id="ProtNLM"/>
    </source>
</evidence>